<dbReference type="EMBL" id="SMTL01000001">
    <property type="protein sequence ID" value="TDK39553.1"/>
    <property type="molecule type" value="Genomic_DNA"/>
</dbReference>
<dbReference type="NCBIfam" id="NF005559">
    <property type="entry name" value="PRK07231.1"/>
    <property type="match status" value="1"/>
</dbReference>
<evidence type="ECO:0000256" key="1">
    <source>
        <dbReference type="ARBA" id="ARBA00006484"/>
    </source>
</evidence>
<dbReference type="SUPFAM" id="SSF51735">
    <property type="entry name" value="NAD(P)-binding Rossmann-fold domains"/>
    <property type="match status" value="1"/>
</dbReference>
<sequence>MNRLTNKVAIVTGASSGIGRVTAKLFAREGARLVVAARRQAELNSLVDEIRAQGGEAIAIAGDVRSEDYHKALVAAAVERFGKLDIAFNNAGTLGEGGPTTGVSEAGFADTLAINLTASFLAAKHQVPAMQANGGGSIIFTSTFVGYTVAFPGTAAYAASKSGLIGLTQALAAEYGPQNIRVNAVLPGAVETDMYREHNDTPEKQSFVTSLHALKRVGTPEEIARSVLYLASDDASFVTGTASLVDGGLSITRT</sequence>
<accession>A0A4R5UNP3</accession>
<reference evidence="3 4" key="1">
    <citation type="submission" date="2019-03" db="EMBL/GenBank/DDBJ databases">
        <title>Rhizobium sp. nov., an bacterium isolated from biocrust in Mu Us Desert.</title>
        <authorList>
            <person name="Lixiong L."/>
        </authorList>
    </citation>
    <scope>NUCLEOTIDE SEQUENCE [LARGE SCALE GENOMIC DNA]</scope>
    <source>
        <strain evidence="3 4">SPY-1</strain>
    </source>
</reference>
<dbReference type="Gene3D" id="3.40.50.720">
    <property type="entry name" value="NAD(P)-binding Rossmann-like Domain"/>
    <property type="match status" value="1"/>
</dbReference>
<dbReference type="RefSeq" id="WP_133314998.1">
    <property type="nucleotide sequence ID" value="NZ_SMTL01000001.1"/>
</dbReference>
<dbReference type="Proteomes" id="UP000295238">
    <property type="component" value="Unassembled WGS sequence"/>
</dbReference>
<keyword evidence="2 3" id="KW-0560">Oxidoreductase</keyword>
<dbReference type="PRINTS" id="PR00080">
    <property type="entry name" value="SDRFAMILY"/>
</dbReference>
<dbReference type="FunFam" id="3.40.50.720:FF:000084">
    <property type="entry name" value="Short-chain dehydrogenase reductase"/>
    <property type="match status" value="1"/>
</dbReference>
<dbReference type="InterPro" id="IPR036291">
    <property type="entry name" value="NAD(P)-bd_dom_sf"/>
</dbReference>
<keyword evidence="4" id="KW-1185">Reference proteome</keyword>
<dbReference type="PANTHER" id="PTHR24321">
    <property type="entry name" value="DEHYDROGENASES, SHORT CHAIN"/>
    <property type="match status" value="1"/>
</dbReference>
<dbReference type="Pfam" id="PF13561">
    <property type="entry name" value="adh_short_C2"/>
    <property type="match status" value="1"/>
</dbReference>
<dbReference type="CDD" id="cd05233">
    <property type="entry name" value="SDR_c"/>
    <property type="match status" value="1"/>
</dbReference>
<dbReference type="OrthoDB" id="9812986at2"/>
<dbReference type="NCBIfam" id="NF005681">
    <property type="entry name" value="PRK07478.1"/>
    <property type="match status" value="1"/>
</dbReference>
<evidence type="ECO:0000256" key="2">
    <source>
        <dbReference type="ARBA" id="ARBA00023002"/>
    </source>
</evidence>
<organism evidence="3 4">
    <name type="scientific">Rhizobium deserti</name>
    <dbReference type="NCBI Taxonomy" id="2547961"/>
    <lineage>
        <taxon>Bacteria</taxon>
        <taxon>Pseudomonadati</taxon>
        <taxon>Pseudomonadota</taxon>
        <taxon>Alphaproteobacteria</taxon>
        <taxon>Hyphomicrobiales</taxon>
        <taxon>Rhizobiaceae</taxon>
        <taxon>Rhizobium/Agrobacterium group</taxon>
        <taxon>Rhizobium</taxon>
    </lineage>
</organism>
<gene>
    <name evidence="3" type="ORF">E2F50_05430</name>
</gene>
<evidence type="ECO:0000313" key="3">
    <source>
        <dbReference type="EMBL" id="TDK39553.1"/>
    </source>
</evidence>
<dbReference type="PRINTS" id="PR00081">
    <property type="entry name" value="GDHRDH"/>
</dbReference>
<dbReference type="EC" id="1.1.1.47" evidence="3"/>
<comment type="caution">
    <text evidence="3">The sequence shown here is derived from an EMBL/GenBank/DDBJ whole genome shotgun (WGS) entry which is preliminary data.</text>
</comment>
<protein>
    <submittedName>
        <fullName evidence="3">Glucose 1-dehydrogenase</fullName>
        <ecNumber evidence="3">1.1.1.47</ecNumber>
    </submittedName>
</protein>
<proteinExistence type="inferred from homology"/>
<dbReference type="AlphaFoldDB" id="A0A4R5UNP3"/>
<dbReference type="GO" id="GO:0047936">
    <property type="term" value="F:glucose 1-dehydrogenase [NAD(P)+] activity"/>
    <property type="evidence" value="ECO:0007669"/>
    <property type="project" value="UniProtKB-EC"/>
</dbReference>
<evidence type="ECO:0000313" key="4">
    <source>
        <dbReference type="Proteomes" id="UP000295238"/>
    </source>
</evidence>
<name>A0A4R5UNP3_9HYPH</name>
<dbReference type="PANTHER" id="PTHR24321:SF11">
    <property type="entry name" value="BLR0893 PROTEIN"/>
    <property type="match status" value="1"/>
</dbReference>
<comment type="similarity">
    <text evidence="1">Belongs to the short-chain dehydrogenases/reductases (SDR) family.</text>
</comment>
<dbReference type="InterPro" id="IPR002347">
    <property type="entry name" value="SDR_fam"/>
</dbReference>